<dbReference type="GeneID" id="85437226"/>
<evidence type="ECO:0000313" key="2">
    <source>
        <dbReference type="EMBL" id="KAK1573801.1"/>
    </source>
</evidence>
<accession>A0AAD8PQ05</accession>
<evidence type="ECO:0000313" key="3">
    <source>
        <dbReference type="Proteomes" id="UP001230504"/>
    </source>
</evidence>
<sequence>MRFPLSTLAGELKGGLSVGIHLVTTSVPRCGQGRLSFSNSSKFPPLFYSLFTLGAGSGFPFIQHGVWIGYYYGRWAWRIWSPALWAANTPHQRPKDGVSWFDVFFNVFARHSEDMRQRGSKLSRETGTFTSKAIGEWSVERKRCIVPGSMAWIYPKERTRYPKAKEKRVDSSRSDNILPKAKPNENEKKTRKEKKKKRQWTSRIVVFVRARATHFMGHKKGGLKGG</sequence>
<proteinExistence type="predicted"/>
<dbReference type="AlphaFoldDB" id="A0AAD8PQ05"/>
<feature type="compositionally biased region" description="Basic and acidic residues" evidence="1">
    <location>
        <begin position="163"/>
        <end position="173"/>
    </location>
</feature>
<organism evidence="2 3">
    <name type="scientific">Colletotrichum navitas</name>
    <dbReference type="NCBI Taxonomy" id="681940"/>
    <lineage>
        <taxon>Eukaryota</taxon>
        <taxon>Fungi</taxon>
        <taxon>Dikarya</taxon>
        <taxon>Ascomycota</taxon>
        <taxon>Pezizomycotina</taxon>
        <taxon>Sordariomycetes</taxon>
        <taxon>Hypocreomycetidae</taxon>
        <taxon>Glomerellales</taxon>
        <taxon>Glomerellaceae</taxon>
        <taxon>Colletotrichum</taxon>
        <taxon>Colletotrichum graminicola species complex</taxon>
    </lineage>
</organism>
<gene>
    <name evidence="2" type="ORF">LY79DRAFT_397226</name>
</gene>
<dbReference type="EMBL" id="JAHLJV010000085">
    <property type="protein sequence ID" value="KAK1573801.1"/>
    <property type="molecule type" value="Genomic_DNA"/>
</dbReference>
<keyword evidence="3" id="KW-1185">Reference proteome</keyword>
<comment type="caution">
    <text evidence="2">The sequence shown here is derived from an EMBL/GenBank/DDBJ whole genome shotgun (WGS) entry which is preliminary data.</text>
</comment>
<feature type="region of interest" description="Disordered" evidence="1">
    <location>
        <begin position="163"/>
        <end position="201"/>
    </location>
</feature>
<evidence type="ECO:0000256" key="1">
    <source>
        <dbReference type="SAM" id="MobiDB-lite"/>
    </source>
</evidence>
<dbReference type="Proteomes" id="UP001230504">
    <property type="component" value="Unassembled WGS sequence"/>
</dbReference>
<protein>
    <submittedName>
        <fullName evidence="2">Uncharacterized protein</fullName>
    </submittedName>
</protein>
<feature type="compositionally biased region" description="Basic residues" evidence="1">
    <location>
        <begin position="191"/>
        <end position="200"/>
    </location>
</feature>
<reference evidence="2" key="1">
    <citation type="submission" date="2021-06" db="EMBL/GenBank/DDBJ databases">
        <title>Comparative genomics, transcriptomics and evolutionary studies reveal genomic signatures of adaptation to plant cell wall in hemibiotrophic fungi.</title>
        <authorList>
            <consortium name="DOE Joint Genome Institute"/>
            <person name="Baroncelli R."/>
            <person name="Diaz J.F."/>
            <person name="Benocci T."/>
            <person name="Peng M."/>
            <person name="Battaglia E."/>
            <person name="Haridas S."/>
            <person name="Andreopoulos W."/>
            <person name="Labutti K."/>
            <person name="Pangilinan J."/>
            <person name="Floch G.L."/>
            <person name="Makela M.R."/>
            <person name="Henrissat B."/>
            <person name="Grigoriev I.V."/>
            <person name="Crouch J.A."/>
            <person name="De Vries R.P."/>
            <person name="Sukno S.A."/>
            <person name="Thon M.R."/>
        </authorList>
    </citation>
    <scope>NUCLEOTIDE SEQUENCE</scope>
    <source>
        <strain evidence="2">CBS 125086</strain>
    </source>
</reference>
<name>A0AAD8PQ05_9PEZI</name>
<dbReference type="RefSeq" id="XP_060409380.1">
    <property type="nucleotide sequence ID" value="XM_060552986.1"/>
</dbReference>